<protein>
    <submittedName>
        <fullName evidence="2">IS630 family transposase</fullName>
    </submittedName>
</protein>
<gene>
    <name evidence="2" type="ORF">E4P82_03765</name>
</gene>
<accession>A0ABX1TI71</accession>
<comment type="caution">
    <text evidence="2">The sequence shown here is derived from an EMBL/GenBank/DDBJ whole genome shotgun (WGS) entry which is preliminary data.</text>
</comment>
<dbReference type="InterPro" id="IPR009057">
    <property type="entry name" value="Homeodomain-like_sf"/>
</dbReference>
<evidence type="ECO:0000313" key="3">
    <source>
        <dbReference type="Proteomes" id="UP000760480"/>
    </source>
</evidence>
<dbReference type="InterPro" id="IPR047655">
    <property type="entry name" value="Transpos_IS630-like"/>
</dbReference>
<evidence type="ECO:0000313" key="2">
    <source>
        <dbReference type="EMBL" id="NMQ18392.1"/>
    </source>
</evidence>
<dbReference type="RefSeq" id="WP_169247643.1">
    <property type="nucleotide sequence ID" value="NZ_SPMZ01000011.1"/>
</dbReference>
<dbReference type="EMBL" id="SPMZ01000011">
    <property type="protein sequence ID" value="NMQ18392.1"/>
    <property type="molecule type" value="Genomic_DNA"/>
</dbReference>
<evidence type="ECO:0000259" key="1">
    <source>
        <dbReference type="Pfam" id="PF13358"/>
    </source>
</evidence>
<keyword evidence="3" id="KW-1185">Reference proteome</keyword>
<dbReference type="InterPro" id="IPR038717">
    <property type="entry name" value="Tc1-like_DDE_dom"/>
</dbReference>
<dbReference type="SUPFAM" id="SSF46689">
    <property type="entry name" value="Homeodomain-like"/>
    <property type="match status" value="1"/>
</dbReference>
<reference evidence="2 3" key="1">
    <citation type="submission" date="2019-03" db="EMBL/GenBank/DDBJ databases">
        <title>Metabolic reconstructions from genomes of highly enriched 'Candidatus Accumulibacter' and 'Candidatus Competibacter' bioreactor populations.</title>
        <authorList>
            <person name="Annavajhala M.K."/>
            <person name="Welles L."/>
            <person name="Abbas B."/>
            <person name="Sorokin D."/>
            <person name="Park H."/>
            <person name="Van Loosdrecht M."/>
            <person name="Chandran K."/>
        </authorList>
    </citation>
    <scope>NUCLEOTIDE SEQUENCE [LARGE SCALE GENOMIC DNA]</scope>
    <source>
        <strain evidence="2 3">SBR_G</strain>
    </source>
</reference>
<feature type="domain" description="Tc1-like transposase DDE" evidence="1">
    <location>
        <begin position="188"/>
        <end position="339"/>
    </location>
</feature>
<dbReference type="Pfam" id="PF13565">
    <property type="entry name" value="HTH_32"/>
    <property type="match status" value="1"/>
</dbReference>
<organism evidence="2 3">
    <name type="scientific">Candidatus Competibacter phosphatis</name>
    <dbReference type="NCBI Taxonomy" id="221280"/>
    <lineage>
        <taxon>Bacteria</taxon>
        <taxon>Pseudomonadati</taxon>
        <taxon>Pseudomonadota</taxon>
        <taxon>Gammaproteobacteria</taxon>
        <taxon>Candidatus Competibacteraceae</taxon>
        <taxon>Candidatus Competibacter</taxon>
    </lineage>
</organism>
<proteinExistence type="predicted"/>
<dbReference type="Pfam" id="PF13358">
    <property type="entry name" value="DDE_3"/>
    <property type="match status" value="1"/>
</dbReference>
<name>A0ABX1TI71_9GAMM</name>
<sequence>MPPPKYVVRLAVAERTQLEELIRTGQRAASTLIHARILLKTDRGAEGPGWDDERIADALECGESTVYRVRQAFVERGLKAALFRRKPTGRQYRKLDGAQEAQLIALACNAPPEGRASWTLRLLADRLVALEVVDTISPECVRMTLKKNALKPWLRASWVIPPPANAEFVCAMEEVLEVYTRPYDPTRPVVCLDETSKQLVSETRTPLPAEPGQPERVDYEYERQGTANLFMAVEPLTGQRHVTVTDRRTAVDFAQVVKALLEVHYPHAEKVVLVLDNLNTHKPAALYQAFEPAVAWRLLERLEIHHTPKHGSWLNMAEIELSVLSQQCLNRRIPDTATLTREVAAWQQARNADPRPVNWRFTTADARIKLKRLYPSIEVG</sequence>
<dbReference type="NCBIfam" id="NF033545">
    <property type="entry name" value="transpos_IS630"/>
    <property type="match status" value="1"/>
</dbReference>
<dbReference type="Proteomes" id="UP000760480">
    <property type="component" value="Unassembled WGS sequence"/>
</dbReference>